<protein>
    <submittedName>
        <fullName evidence="2">Acetylxylan esterase</fullName>
    </submittedName>
</protein>
<feature type="domain" description="Acetyl xylan esterase" evidence="1">
    <location>
        <begin position="110"/>
        <end position="283"/>
    </location>
</feature>
<evidence type="ECO:0000259" key="1">
    <source>
        <dbReference type="Pfam" id="PF05448"/>
    </source>
</evidence>
<comment type="caution">
    <text evidence="2">The sequence shown here is derived from an EMBL/GenBank/DDBJ whole genome shotgun (WGS) entry which is preliminary data.</text>
</comment>
<dbReference type="Gene3D" id="3.40.50.1820">
    <property type="entry name" value="alpha/beta hydrolase"/>
    <property type="match status" value="2"/>
</dbReference>
<dbReference type="InterPro" id="IPR029058">
    <property type="entry name" value="AB_hydrolase_fold"/>
</dbReference>
<dbReference type="RefSeq" id="WP_343334283.1">
    <property type="nucleotide sequence ID" value="NZ_JAPOHD010000030.1"/>
</dbReference>
<name>A0A9X3F7I2_9BACT</name>
<dbReference type="PANTHER" id="PTHR22946">
    <property type="entry name" value="DIENELACTONE HYDROLASE DOMAIN-CONTAINING PROTEIN-RELATED"/>
    <property type="match status" value="1"/>
</dbReference>
<gene>
    <name evidence="2" type="ORF">OU798_16485</name>
</gene>
<accession>A0A9X3F7I2</accession>
<evidence type="ECO:0000313" key="3">
    <source>
        <dbReference type="Proteomes" id="UP001145087"/>
    </source>
</evidence>
<dbReference type="Proteomes" id="UP001145087">
    <property type="component" value="Unassembled WGS sequence"/>
</dbReference>
<reference evidence="2" key="1">
    <citation type="submission" date="2022-11" db="EMBL/GenBank/DDBJ databases">
        <title>Marilongibacter aestuarii gen. nov., sp. nov., isolated from tidal flat sediment.</title>
        <authorList>
            <person name="Jiayan W."/>
        </authorList>
    </citation>
    <scope>NUCLEOTIDE SEQUENCE</scope>
    <source>
        <strain evidence="2">Z1-6</strain>
    </source>
</reference>
<dbReference type="Pfam" id="PF05448">
    <property type="entry name" value="AXE1"/>
    <property type="match status" value="1"/>
</dbReference>
<dbReference type="InterPro" id="IPR008391">
    <property type="entry name" value="AXE1_dom"/>
</dbReference>
<dbReference type="SUPFAM" id="SSF53474">
    <property type="entry name" value="alpha/beta-Hydrolases"/>
    <property type="match status" value="2"/>
</dbReference>
<dbReference type="EMBL" id="JAPOHD010000030">
    <property type="protein sequence ID" value="MCY1721953.1"/>
    <property type="molecule type" value="Genomic_DNA"/>
</dbReference>
<proteinExistence type="predicted"/>
<keyword evidence="3" id="KW-1185">Reference proteome</keyword>
<dbReference type="PANTHER" id="PTHR22946:SF8">
    <property type="entry name" value="ACETYL XYLAN ESTERASE DOMAIN-CONTAINING PROTEIN"/>
    <property type="match status" value="1"/>
</dbReference>
<dbReference type="AlphaFoldDB" id="A0A9X3F7I2"/>
<dbReference type="InterPro" id="IPR050261">
    <property type="entry name" value="FrsA_esterase"/>
</dbReference>
<evidence type="ECO:0000313" key="2">
    <source>
        <dbReference type="EMBL" id="MCY1721953.1"/>
    </source>
</evidence>
<organism evidence="2 3">
    <name type="scientific">Draconibacterium aestuarii</name>
    <dbReference type="NCBI Taxonomy" id="2998507"/>
    <lineage>
        <taxon>Bacteria</taxon>
        <taxon>Pseudomonadati</taxon>
        <taxon>Bacteroidota</taxon>
        <taxon>Bacteroidia</taxon>
        <taxon>Marinilabiliales</taxon>
        <taxon>Prolixibacteraceae</taxon>
        <taxon>Draconibacterium</taxon>
    </lineage>
</organism>
<sequence>MKPIENVMTKYRLVWILIISLGVVANANAQSNFNALPWKMNTAYFNYLMRDVHQQYADRKTTIEEAFKSEQSMLEYRDNCILKYKNILGEFPEKEDLNAQVLGVSQQNGFRIEKIVFESIPKRYVTANLYIPDGNGPFPVAVELCGHGMGGKIPAPRAALLLVQNQIAVLVVDPVGQGERVQFVDENSKSMTRGSTTGHTLLNAGANLVGTSVAAAEYWDNHRAIDYLVTHSDIDADRIGVFGSSGGGTQTSYLMGLDDRIKVASVCSYFSQRERVLEMYDPSDGCQHVPYEGREQLEIADFVLMMAPRPVLIMSGRYDFVDYWGATQAFAELEKTYTAFGSPEKVKLFSIEGGHGMPKPKREALASWFRQWMYNDSTPVVEKNTVSIPAEALQCTETGQVNTAIRDKISFPEYHLNLAKKYEKQRAAFLNQDRAVIEAKVIELLGISVQKSKISSEPTGFGNSRNYEIHKYQITRLGQMPVPCVLLVPENVNSNSQVVLILNEGGKNNFLEDQNTIDSYINQNQILLVADLRGFGETADPSGLNDTKYWNREYRNAMISMHIGKPIVGQRVIDVFSLLDFIENSEVTKNKEVILKANGAYGSVAVHAAFLDPRISKTEISGAVKSYFEFLENPMQHNVYSQVLYGVLKYYDLKDLVQIAGKNRIRFVD</sequence>